<evidence type="ECO:0000313" key="1">
    <source>
        <dbReference type="EMBL" id="KIO08766.1"/>
    </source>
</evidence>
<sequence length="53" mass="6167">SEQDLLPYSRPEEQYHISPSTKYLLHISSWLGQNTDDLATQKFLPKLKDHILA</sequence>
<evidence type="ECO:0000313" key="2">
    <source>
        <dbReference type="Proteomes" id="UP000054217"/>
    </source>
</evidence>
<organism evidence="1 2">
    <name type="scientific">Pisolithus tinctorius Marx 270</name>
    <dbReference type="NCBI Taxonomy" id="870435"/>
    <lineage>
        <taxon>Eukaryota</taxon>
        <taxon>Fungi</taxon>
        <taxon>Dikarya</taxon>
        <taxon>Basidiomycota</taxon>
        <taxon>Agaricomycotina</taxon>
        <taxon>Agaricomycetes</taxon>
        <taxon>Agaricomycetidae</taxon>
        <taxon>Boletales</taxon>
        <taxon>Sclerodermatineae</taxon>
        <taxon>Pisolithaceae</taxon>
        <taxon>Pisolithus</taxon>
    </lineage>
</organism>
<reference evidence="2" key="2">
    <citation type="submission" date="2015-01" db="EMBL/GenBank/DDBJ databases">
        <title>Evolutionary Origins and Diversification of the Mycorrhizal Mutualists.</title>
        <authorList>
            <consortium name="DOE Joint Genome Institute"/>
            <consortium name="Mycorrhizal Genomics Consortium"/>
            <person name="Kohler A."/>
            <person name="Kuo A."/>
            <person name="Nagy L.G."/>
            <person name="Floudas D."/>
            <person name="Copeland A."/>
            <person name="Barry K.W."/>
            <person name="Cichocki N."/>
            <person name="Veneault-Fourrey C."/>
            <person name="LaButti K."/>
            <person name="Lindquist E.A."/>
            <person name="Lipzen A."/>
            <person name="Lundell T."/>
            <person name="Morin E."/>
            <person name="Murat C."/>
            <person name="Riley R."/>
            <person name="Ohm R."/>
            <person name="Sun H."/>
            <person name="Tunlid A."/>
            <person name="Henrissat B."/>
            <person name="Grigoriev I.V."/>
            <person name="Hibbett D.S."/>
            <person name="Martin F."/>
        </authorList>
    </citation>
    <scope>NUCLEOTIDE SEQUENCE [LARGE SCALE GENOMIC DNA]</scope>
    <source>
        <strain evidence="2">Marx 270</strain>
    </source>
</reference>
<reference evidence="1 2" key="1">
    <citation type="submission" date="2014-04" db="EMBL/GenBank/DDBJ databases">
        <authorList>
            <consortium name="DOE Joint Genome Institute"/>
            <person name="Kuo A."/>
            <person name="Kohler A."/>
            <person name="Costa M.D."/>
            <person name="Nagy L.G."/>
            <person name="Floudas D."/>
            <person name="Copeland A."/>
            <person name="Barry K.W."/>
            <person name="Cichocki N."/>
            <person name="Veneault-Fourrey C."/>
            <person name="LaButti K."/>
            <person name="Lindquist E.A."/>
            <person name="Lipzen A."/>
            <person name="Lundell T."/>
            <person name="Morin E."/>
            <person name="Murat C."/>
            <person name="Sun H."/>
            <person name="Tunlid A."/>
            <person name="Henrissat B."/>
            <person name="Grigoriev I.V."/>
            <person name="Hibbett D.S."/>
            <person name="Martin F."/>
            <person name="Nordberg H.P."/>
            <person name="Cantor M.N."/>
            <person name="Hua S.X."/>
        </authorList>
    </citation>
    <scope>NUCLEOTIDE SEQUENCE [LARGE SCALE GENOMIC DNA]</scope>
    <source>
        <strain evidence="1 2">Marx 270</strain>
    </source>
</reference>
<name>A0A0C3PJI2_PISTI</name>
<keyword evidence="2" id="KW-1185">Reference proteome</keyword>
<dbReference type="EMBL" id="KN831956">
    <property type="protein sequence ID" value="KIO08766.1"/>
    <property type="molecule type" value="Genomic_DNA"/>
</dbReference>
<proteinExistence type="predicted"/>
<dbReference type="OrthoDB" id="2687259at2759"/>
<feature type="non-terminal residue" evidence="1">
    <location>
        <position position="1"/>
    </location>
</feature>
<protein>
    <submittedName>
        <fullName evidence="1">Uncharacterized protein</fullName>
    </submittedName>
</protein>
<dbReference type="Proteomes" id="UP000054217">
    <property type="component" value="Unassembled WGS sequence"/>
</dbReference>
<dbReference type="InParanoid" id="A0A0C3PJI2"/>
<accession>A0A0C3PJI2</accession>
<dbReference type="HOGENOM" id="CLU_3074387_0_0_1"/>
<dbReference type="AlphaFoldDB" id="A0A0C3PJI2"/>
<gene>
    <name evidence="1" type="ORF">M404DRAFT_133073</name>
</gene>